<keyword evidence="3" id="KW-1185">Reference proteome</keyword>
<accession>I4D5V1</accession>
<dbReference type="Proteomes" id="UP000002892">
    <property type="component" value="Chromosome"/>
</dbReference>
<dbReference type="Gene3D" id="3.30.2010.10">
    <property type="entry name" value="Metalloproteases ('zincins'), catalytic domain"/>
    <property type="match status" value="1"/>
</dbReference>
<feature type="domain" description="YgjP-like metallopeptidase" evidence="1">
    <location>
        <begin position="61"/>
        <end position="272"/>
    </location>
</feature>
<sequence length="278" mass="33314">MEVLRRGFKGTVPMTLLGIHGKCVSRTVPLTRLRGGACLVNQLSIGDEIIPYEERRSVRYRRITLSILNDRVRISAPKYVPKKQIKELLRSKEAWIIKHWLEKRQRENHRARNLENHEHILFRGHLLELCFKYHSYRRIHVGQEGQMLVVSLPQEDIDSQSEAMIRDSIIAWYKFQARTVFKQKLDTHSRRMQVTYQDFRLKDQKTRWGSCSSRGNLNLNWRIIMAPDQVIDYLIIHELAHLTHLNHSPEFWQRVERFIPEFLTWRKWLKEHGHELVL</sequence>
<evidence type="ECO:0000313" key="3">
    <source>
        <dbReference type="Proteomes" id="UP000002892"/>
    </source>
</evidence>
<reference evidence="2 3" key="1">
    <citation type="journal article" date="2012" name="J. Bacteriol.">
        <title>Complete genome sequences of Desulfosporosinus orientis DSM765T, Desulfosporosinus youngiae DSM17734T, Desulfosporosinus meridiei DSM13257T, and Desulfosporosinus acidiphilus DSM22704T.</title>
        <authorList>
            <person name="Pester M."/>
            <person name="Brambilla E."/>
            <person name="Alazard D."/>
            <person name="Rattei T."/>
            <person name="Weinmaier T."/>
            <person name="Han J."/>
            <person name="Lucas S."/>
            <person name="Lapidus A."/>
            <person name="Cheng J.F."/>
            <person name="Goodwin L."/>
            <person name="Pitluck S."/>
            <person name="Peters L."/>
            <person name="Ovchinnikova G."/>
            <person name="Teshima H."/>
            <person name="Detter J.C."/>
            <person name="Han C.S."/>
            <person name="Tapia R."/>
            <person name="Land M.L."/>
            <person name="Hauser L."/>
            <person name="Kyrpides N.C."/>
            <person name="Ivanova N.N."/>
            <person name="Pagani I."/>
            <person name="Huntmann M."/>
            <person name="Wei C.L."/>
            <person name="Davenport K.W."/>
            <person name="Daligault H."/>
            <person name="Chain P.S."/>
            <person name="Chen A."/>
            <person name="Mavromatis K."/>
            <person name="Markowitz V."/>
            <person name="Szeto E."/>
            <person name="Mikhailova N."/>
            <person name="Pati A."/>
            <person name="Wagner M."/>
            <person name="Woyke T."/>
            <person name="Ollivier B."/>
            <person name="Klenk H.P."/>
            <person name="Spring S."/>
            <person name="Loy A."/>
        </authorList>
    </citation>
    <scope>NUCLEOTIDE SEQUENCE [LARGE SCALE GENOMIC DNA]</scope>
    <source>
        <strain evidence="3">DSM 22704 / JCM 16185 / SJ4</strain>
    </source>
</reference>
<protein>
    <submittedName>
        <fullName evidence="2">Putative metal-dependent hydrolase</fullName>
    </submittedName>
</protein>
<dbReference type="PANTHER" id="PTHR30399">
    <property type="entry name" value="UNCHARACTERIZED PROTEIN YGJP"/>
    <property type="match status" value="1"/>
</dbReference>
<proteinExistence type="predicted"/>
<dbReference type="CDD" id="cd07344">
    <property type="entry name" value="M48_yhfN_like"/>
    <property type="match status" value="1"/>
</dbReference>
<dbReference type="Pfam" id="PF01863">
    <property type="entry name" value="YgjP-like"/>
    <property type="match status" value="1"/>
</dbReference>
<dbReference type="InterPro" id="IPR002725">
    <property type="entry name" value="YgjP-like_metallopeptidase"/>
</dbReference>
<gene>
    <name evidence="2" type="ordered locus">Desaci_2214</name>
</gene>
<evidence type="ECO:0000313" key="2">
    <source>
        <dbReference type="EMBL" id="AFM41175.1"/>
    </source>
</evidence>
<dbReference type="HOGENOM" id="CLU_065947_2_2_9"/>
<dbReference type="eggNOG" id="COG1451">
    <property type="taxonomic scope" value="Bacteria"/>
</dbReference>
<dbReference type="InterPro" id="IPR053136">
    <property type="entry name" value="UTP_pyrophosphatase-like"/>
</dbReference>
<dbReference type="KEGG" id="dai:Desaci_2214"/>
<keyword evidence="2" id="KW-0378">Hydrolase</keyword>
<organism evidence="2 3">
    <name type="scientific">Desulfosporosinus acidiphilus (strain DSM 22704 / JCM 16185 / SJ4)</name>
    <dbReference type="NCBI Taxonomy" id="646529"/>
    <lineage>
        <taxon>Bacteria</taxon>
        <taxon>Bacillati</taxon>
        <taxon>Bacillota</taxon>
        <taxon>Clostridia</taxon>
        <taxon>Eubacteriales</taxon>
        <taxon>Desulfitobacteriaceae</taxon>
        <taxon>Desulfosporosinus</taxon>
    </lineage>
</organism>
<dbReference type="AlphaFoldDB" id="I4D5V1"/>
<dbReference type="PANTHER" id="PTHR30399:SF1">
    <property type="entry name" value="UTP PYROPHOSPHATASE"/>
    <property type="match status" value="1"/>
</dbReference>
<evidence type="ECO:0000259" key="1">
    <source>
        <dbReference type="Pfam" id="PF01863"/>
    </source>
</evidence>
<dbReference type="EMBL" id="CP003639">
    <property type="protein sequence ID" value="AFM41175.1"/>
    <property type="molecule type" value="Genomic_DNA"/>
</dbReference>
<name>I4D5V1_DESAJ</name>
<dbReference type="GO" id="GO:0016787">
    <property type="term" value="F:hydrolase activity"/>
    <property type="evidence" value="ECO:0007669"/>
    <property type="project" value="UniProtKB-KW"/>
</dbReference>